<dbReference type="InterPro" id="IPR036640">
    <property type="entry name" value="ABC1_TM_sf"/>
</dbReference>
<dbReference type="GO" id="GO:0016887">
    <property type="term" value="F:ATP hydrolysis activity"/>
    <property type="evidence" value="ECO:0007669"/>
    <property type="project" value="InterPro"/>
</dbReference>
<evidence type="ECO:0000256" key="2">
    <source>
        <dbReference type="ARBA" id="ARBA00022692"/>
    </source>
</evidence>
<name>K2G3P3_9BACT</name>
<dbReference type="GO" id="GO:0005886">
    <property type="term" value="C:plasma membrane"/>
    <property type="evidence" value="ECO:0007669"/>
    <property type="project" value="UniProtKB-SubCell"/>
</dbReference>
<feature type="transmembrane region" description="Helical" evidence="7">
    <location>
        <begin position="140"/>
        <end position="157"/>
    </location>
</feature>
<organism evidence="9">
    <name type="scientific">uncultured bacterium</name>
    <name type="common">gcode 4</name>
    <dbReference type="NCBI Taxonomy" id="1234023"/>
    <lineage>
        <taxon>Bacteria</taxon>
        <taxon>environmental samples</taxon>
    </lineage>
</organism>
<accession>K2G3P3</accession>
<dbReference type="AlphaFoldDB" id="K2G3P3"/>
<dbReference type="GO" id="GO:0005524">
    <property type="term" value="F:ATP binding"/>
    <property type="evidence" value="ECO:0007669"/>
    <property type="project" value="UniProtKB-KW"/>
</dbReference>
<evidence type="ECO:0000256" key="1">
    <source>
        <dbReference type="ARBA" id="ARBA00004651"/>
    </source>
</evidence>
<sequence>MAFWRKRIKEFFHPALEFKALVAESILISSVIAFIEIYTVNILKDITNLVEQWNQIELIRTSYKLIVILLIFYAFTWITRRSEAIFYREPRKIIYKRVIEKFIRLDNNITETTWTGKFISILQNWIITWSDMFQYMFRDWAEAFIKVIIWFYFIYIISPDYFVYFLGLFLILLVIVYAWNIWAIKWRKLRREAKSRQIHQLVKIIMSKFEILQNWKSAHEISALQKFTEEEKQMDLKVYDWLWFMFIIPRMFIDFFRILVIFVIWIWVIKKVFNIWDFVALSWILILLERAINSLVNFYKNFTKNFIDIEKLFDVLEEIPEIKWYEKWPDFMCKNWDIELRDMTFSYWNEKIFENFNLKICGWVKVALVWVSWSGKTTLAKLISWYLYPDSWSVEVDGQDLEEINLKSYYSHIGYLTQEPWVLDASIIDNLTYWLNREVSEEEIKEVLRLAECDFVENFEHWLNTEIGERWIRLSWWQKQRIAIAKLFLKNPEIIILDEPTSALDSFSEEKITAAFRKLFEKRTVIIIAHRLQTVKEADDIIVLENSTVIERWTHDSLLEGKWVYSKMLDLQWWTYIW</sequence>
<dbReference type="InterPro" id="IPR027417">
    <property type="entry name" value="P-loop_NTPase"/>
</dbReference>
<evidence type="ECO:0000259" key="8">
    <source>
        <dbReference type="PROSITE" id="PS50893"/>
    </source>
</evidence>
<dbReference type="Gene3D" id="3.40.50.300">
    <property type="entry name" value="P-loop containing nucleotide triphosphate hydrolases"/>
    <property type="match status" value="1"/>
</dbReference>
<dbReference type="PANTHER" id="PTHR43394:SF1">
    <property type="entry name" value="ATP-BINDING CASSETTE SUB-FAMILY B MEMBER 10, MITOCHONDRIAL"/>
    <property type="match status" value="1"/>
</dbReference>
<keyword evidence="4" id="KW-0067">ATP-binding</keyword>
<dbReference type="InterPro" id="IPR003439">
    <property type="entry name" value="ABC_transporter-like_ATP-bd"/>
</dbReference>
<dbReference type="PROSITE" id="PS50893">
    <property type="entry name" value="ABC_TRANSPORTER_2"/>
    <property type="match status" value="1"/>
</dbReference>
<evidence type="ECO:0000256" key="4">
    <source>
        <dbReference type="ARBA" id="ARBA00022840"/>
    </source>
</evidence>
<protein>
    <recommendedName>
        <fullName evidence="8">ABC transporter domain-containing protein</fullName>
    </recommendedName>
</protein>
<dbReference type="InterPro" id="IPR003593">
    <property type="entry name" value="AAA+_ATPase"/>
</dbReference>
<proteinExistence type="predicted"/>
<evidence type="ECO:0000256" key="3">
    <source>
        <dbReference type="ARBA" id="ARBA00022741"/>
    </source>
</evidence>
<dbReference type="Gene3D" id="1.20.1560.10">
    <property type="entry name" value="ABC transporter type 1, transmembrane domain"/>
    <property type="match status" value="1"/>
</dbReference>
<comment type="subcellular location">
    <subcellularLocation>
        <location evidence="1">Cell membrane</location>
        <topology evidence="1">Multi-pass membrane protein</topology>
    </subcellularLocation>
</comment>
<dbReference type="PANTHER" id="PTHR43394">
    <property type="entry name" value="ATP-DEPENDENT PERMEASE MDL1, MITOCHONDRIAL"/>
    <property type="match status" value="1"/>
</dbReference>
<evidence type="ECO:0000256" key="6">
    <source>
        <dbReference type="ARBA" id="ARBA00023136"/>
    </source>
</evidence>
<dbReference type="EMBL" id="AMFJ01000083">
    <property type="protein sequence ID" value="EKE29873.1"/>
    <property type="molecule type" value="Genomic_DNA"/>
</dbReference>
<evidence type="ECO:0000256" key="7">
    <source>
        <dbReference type="SAM" id="Phobius"/>
    </source>
</evidence>
<keyword evidence="2 7" id="KW-0812">Transmembrane</keyword>
<dbReference type="GO" id="GO:0015421">
    <property type="term" value="F:ABC-type oligopeptide transporter activity"/>
    <property type="evidence" value="ECO:0007669"/>
    <property type="project" value="TreeGrafter"/>
</dbReference>
<keyword evidence="3" id="KW-0547">Nucleotide-binding</keyword>
<dbReference type="Pfam" id="PF00005">
    <property type="entry name" value="ABC_tran"/>
    <property type="match status" value="1"/>
</dbReference>
<reference evidence="9" key="1">
    <citation type="journal article" date="2012" name="Science">
        <title>Fermentation, hydrogen, and sulfur metabolism in multiple uncultivated bacterial phyla.</title>
        <authorList>
            <person name="Wrighton K.C."/>
            <person name="Thomas B.C."/>
            <person name="Sharon I."/>
            <person name="Miller C.S."/>
            <person name="Castelle C.J."/>
            <person name="VerBerkmoes N.C."/>
            <person name="Wilkins M.J."/>
            <person name="Hettich R.L."/>
            <person name="Lipton M.S."/>
            <person name="Williams K.H."/>
            <person name="Long P.E."/>
            <person name="Banfield J.F."/>
        </authorList>
    </citation>
    <scope>NUCLEOTIDE SEQUENCE [LARGE SCALE GENOMIC DNA]</scope>
</reference>
<keyword evidence="6 7" id="KW-0472">Membrane</keyword>
<feature type="domain" description="ABC transporter" evidence="8">
    <location>
        <begin position="338"/>
        <end position="571"/>
    </location>
</feature>
<feature type="transmembrane region" description="Helical" evidence="7">
    <location>
        <begin position="61"/>
        <end position="78"/>
    </location>
</feature>
<feature type="transmembrane region" description="Helical" evidence="7">
    <location>
        <begin position="241"/>
        <end position="267"/>
    </location>
</feature>
<keyword evidence="5 7" id="KW-1133">Transmembrane helix</keyword>
<dbReference type="SUPFAM" id="SSF52540">
    <property type="entry name" value="P-loop containing nucleoside triphosphate hydrolases"/>
    <property type="match status" value="1"/>
</dbReference>
<feature type="transmembrane region" description="Helical" evidence="7">
    <location>
        <begin position="163"/>
        <end position="184"/>
    </location>
</feature>
<comment type="caution">
    <text evidence="9">The sequence shown here is derived from an EMBL/GenBank/DDBJ whole genome shotgun (WGS) entry which is preliminary data.</text>
</comment>
<dbReference type="SUPFAM" id="SSF90123">
    <property type="entry name" value="ABC transporter transmembrane region"/>
    <property type="match status" value="1"/>
</dbReference>
<dbReference type="InterPro" id="IPR039421">
    <property type="entry name" value="Type_1_exporter"/>
</dbReference>
<gene>
    <name evidence="9" type="ORF">ACD_2C00083G0001</name>
</gene>
<feature type="transmembrane region" description="Helical" evidence="7">
    <location>
        <begin position="21"/>
        <end position="41"/>
    </location>
</feature>
<evidence type="ECO:0000256" key="5">
    <source>
        <dbReference type="ARBA" id="ARBA00022989"/>
    </source>
</evidence>
<evidence type="ECO:0000313" key="9">
    <source>
        <dbReference type="EMBL" id="EKE29873.1"/>
    </source>
</evidence>
<dbReference type="SMART" id="SM00382">
    <property type="entry name" value="AAA"/>
    <property type="match status" value="1"/>
</dbReference>